<name>A0ABX1HXR3_9VIBR</name>
<evidence type="ECO:0000313" key="2">
    <source>
        <dbReference type="Proteomes" id="UP000778757"/>
    </source>
</evidence>
<sequence length="401" mass="46340">MDKFDISKFECRPTKELAKEYLDLKEAGTVQASVCESADQEGIALWFLIKNVKPVDIYCYLNARFGAPNGMQNLFKNQHSDNLFHWHYTLHYENKTVDIMCANYRIEVMHGFKFLDHQYALDSFLSDIKQDFMNYKKEISQFRTTLEKWSLFANPFYHNKSMIEYQVSALEALELDSCPAEGRVRPENKGVFEELSARYVQATSLAFGIRILAPVYAESFVNTLIFLLADSDVKKDQRLYESIVRQNIDIRVKQLHRNCSGFAHPVDYNNADSCKKLHSLFNKRNDLLHGNIDPKKSVYDTCYFQGNTPIFAEFKDMFTQVHTASLSISSPEQALEDYQTVQDFIAYVLMCLDEPTDQIVRQFLATQNPGWNEKTGRAGVLFPKHFVDGFAVTDVPIFESR</sequence>
<organism evidence="1 2">
    <name type="scientific">Vibrio chemaguriensis</name>
    <dbReference type="NCBI Taxonomy" id="2527672"/>
    <lineage>
        <taxon>Bacteria</taxon>
        <taxon>Pseudomonadati</taxon>
        <taxon>Pseudomonadota</taxon>
        <taxon>Gammaproteobacteria</taxon>
        <taxon>Vibrionales</taxon>
        <taxon>Vibrionaceae</taxon>
        <taxon>Vibrio</taxon>
    </lineage>
</organism>
<dbReference type="EMBL" id="SHOE01000009">
    <property type="protein sequence ID" value="NKJ68222.1"/>
    <property type="molecule type" value="Genomic_DNA"/>
</dbReference>
<proteinExistence type="predicted"/>
<reference evidence="1 2" key="1">
    <citation type="journal article" date="2019" name="Curr. Microbiol.">
        <title>Vibrio chemaguriensis sp. nov., from Sundarbans, Bay of Bengal.</title>
        <authorList>
            <person name="Ghosh A."/>
            <person name="Bhadury P."/>
        </authorList>
    </citation>
    <scope>NUCLEOTIDE SEQUENCE [LARGE SCALE GENOMIC DNA]</scope>
    <source>
        <strain evidence="1 2">Iso1</strain>
    </source>
</reference>
<dbReference type="RefSeq" id="WP_193447684.1">
    <property type="nucleotide sequence ID" value="NZ_SHOE01000009.1"/>
</dbReference>
<protein>
    <recommendedName>
        <fullName evidence="3">Apea-like HEPN domain-containing protein</fullName>
    </recommendedName>
</protein>
<dbReference type="Proteomes" id="UP000778757">
    <property type="component" value="Unassembled WGS sequence"/>
</dbReference>
<evidence type="ECO:0000313" key="1">
    <source>
        <dbReference type="EMBL" id="NKJ68222.1"/>
    </source>
</evidence>
<gene>
    <name evidence="1" type="ORF">EX191_10515</name>
</gene>
<keyword evidence="2" id="KW-1185">Reference proteome</keyword>
<evidence type="ECO:0008006" key="3">
    <source>
        <dbReference type="Google" id="ProtNLM"/>
    </source>
</evidence>
<comment type="caution">
    <text evidence="1">The sequence shown here is derived from an EMBL/GenBank/DDBJ whole genome shotgun (WGS) entry which is preliminary data.</text>
</comment>
<accession>A0ABX1HXR3</accession>